<reference evidence="2 3" key="1">
    <citation type="submission" date="2021-07" db="EMBL/GenBank/DDBJ databases">
        <title>Whole Genome Sequence of Nocardia Iowensis.</title>
        <authorList>
            <person name="Lamm A."/>
            <person name="Collins-Fairclough A.M."/>
            <person name="Bunk B."/>
            <person name="Sproer C."/>
        </authorList>
    </citation>
    <scope>NUCLEOTIDE SEQUENCE [LARGE SCALE GENOMIC DNA]</scope>
    <source>
        <strain evidence="2 3">NRRL 5646</strain>
    </source>
</reference>
<dbReference type="SMART" id="SM00422">
    <property type="entry name" value="HTH_MERR"/>
    <property type="match status" value="1"/>
</dbReference>
<evidence type="ECO:0000313" key="3">
    <source>
        <dbReference type="Proteomes" id="UP000694257"/>
    </source>
</evidence>
<evidence type="ECO:0000313" key="2">
    <source>
        <dbReference type="EMBL" id="QXN88723.1"/>
    </source>
</evidence>
<dbReference type="PROSITE" id="PS50937">
    <property type="entry name" value="HTH_MERR_2"/>
    <property type="match status" value="1"/>
</dbReference>
<dbReference type="RefSeq" id="WP_218469606.1">
    <property type="nucleotide sequence ID" value="NZ_BAABJN010000011.1"/>
</dbReference>
<name>A0ABX8RGM3_NOCIO</name>
<feature type="domain" description="HTH merR-type" evidence="1">
    <location>
        <begin position="2"/>
        <end position="71"/>
    </location>
</feature>
<dbReference type="PANTHER" id="PTHR30204">
    <property type="entry name" value="REDOX-CYCLING DRUG-SENSING TRANSCRIPTIONAL ACTIVATOR SOXR"/>
    <property type="match status" value="1"/>
</dbReference>
<dbReference type="PANTHER" id="PTHR30204:SF93">
    <property type="entry name" value="HTH MERR-TYPE DOMAIN-CONTAINING PROTEIN"/>
    <property type="match status" value="1"/>
</dbReference>
<gene>
    <name evidence="2" type="ORF">KV110_24380</name>
</gene>
<proteinExistence type="predicted"/>
<organism evidence="2 3">
    <name type="scientific">Nocardia iowensis</name>
    <dbReference type="NCBI Taxonomy" id="204891"/>
    <lineage>
        <taxon>Bacteria</taxon>
        <taxon>Bacillati</taxon>
        <taxon>Actinomycetota</taxon>
        <taxon>Actinomycetes</taxon>
        <taxon>Mycobacteriales</taxon>
        <taxon>Nocardiaceae</taxon>
        <taxon>Nocardia</taxon>
    </lineage>
</organism>
<dbReference type="InterPro" id="IPR000551">
    <property type="entry name" value="MerR-type_HTH_dom"/>
</dbReference>
<dbReference type="EMBL" id="CP078145">
    <property type="protein sequence ID" value="QXN88723.1"/>
    <property type="molecule type" value="Genomic_DNA"/>
</dbReference>
<dbReference type="Pfam" id="PF13411">
    <property type="entry name" value="MerR_1"/>
    <property type="match status" value="1"/>
</dbReference>
<dbReference type="CDD" id="cd00592">
    <property type="entry name" value="HTH_MerR-like"/>
    <property type="match status" value="1"/>
</dbReference>
<evidence type="ECO:0000259" key="1">
    <source>
        <dbReference type="PROSITE" id="PS50937"/>
    </source>
</evidence>
<protein>
    <submittedName>
        <fullName evidence="2">MerR family transcriptional regulator</fullName>
    </submittedName>
</protein>
<keyword evidence="3" id="KW-1185">Reference proteome</keyword>
<dbReference type="Proteomes" id="UP000694257">
    <property type="component" value="Chromosome"/>
</dbReference>
<accession>A0ABX8RGM3</accession>
<sequence>MAWSTREIADLAGTSVRAVRHYHEIGLLAEPERRSNGYKLYGVPHLVRLLRIKRLVDLGFSLARIAEMGDMTDHPEQALRALDAELAATVERLQRIRTELALTLSQATPTDLPTHLAAAAVEVDLSAADRALAVVLTRVLSPATLDAYADMLQAFFTHPAVTEFSRLPAAADERARRECAERLAALVPQLFGSHPELQDLTVGAPRGARVATETIGLALNDLYTPVQLDVLGRLAELLAASSSGEH</sequence>
<dbReference type="InterPro" id="IPR047057">
    <property type="entry name" value="MerR_fam"/>
</dbReference>